<accession>A0A194X9W1</accession>
<gene>
    <name evidence="1" type="ORF">LY89DRAFT_669392</name>
</gene>
<evidence type="ECO:0000313" key="2">
    <source>
        <dbReference type="Proteomes" id="UP000070700"/>
    </source>
</evidence>
<evidence type="ECO:0000313" key="1">
    <source>
        <dbReference type="EMBL" id="KUJ16956.1"/>
    </source>
</evidence>
<keyword evidence="2" id="KW-1185">Reference proteome</keyword>
<dbReference type="GeneID" id="28822819"/>
<dbReference type="KEGG" id="psco:LY89DRAFT_669392"/>
<sequence length="316" mass="36608">MDDYIKSFSRLQAGLSPLKYERCSWHEFEADFDVHQEFVQLVGAAIKRSWPGRSSLLVVIGGLGQALSTWDQGFEIQRETPPSPPSPSLRPEHLGCWTPANNAPENLAAVDLDRPELRDLPERYLAVFLNHKKKHGKESYFQLNRETFASSPVQFVEEAQSLYRAVENKIRWDSQHSKFDHSPAEKHPIIDPKMGCRSCSRDRAMLSNDPLEGLFMSENASKVSPTPGEWRMFWKRWKFHTSALFRAACHFLCSPEMPREQFERLILEHLEHDMNFGNYNIIRMATKELKRNPLDYIASKLGFAPRMQPLTPEHQR</sequence>
<dbReference type="Proteomes" id="UP000070700">
    <property type="component" value="Unassembled WGS sequence"/>
</dbReference>
<dbReference type="AlphaFoldDB" id="A0A194X9W1"/>
<protein>
    <submittedName>
        <fullName evidence="1">Uncharacterized protein</fullName>
    </submittedName>
</protein>
<name>A0A194X9W1_MOLSC</name>
<dbReference type="EMBL" id="KQ947415">
    <property type="protein sequence ID" value="KUJ16956.1"/>
    <property type="molecule type" value="Genomic_DNA"/>
</dbReference>
<organism evidence="1 2">
    <name type="scientific">Mollisia scopiformis</name>
    <name type="common">Conifer needle endophyte fungus</name>
    <name type="synonym">Phialocephala scopiformis</name>
    <dbReference type="NCBI Taxonomy" id="149040"/>
    <lineage>
        <taxon>Eukaryota</taxon>
        <taxon>Fungi</taxon>
        <taxon>Dikarya</taxon>
        <taxon>Ascomycota</taxon>
        <taxon>Pezizomycotina</taxon>
        <taxon>Leotiomycetes</taxon>
        <taxon>Helotiales</taxon>
        <taxon>Mollisiaceae</taxon>
        <taxon>Mollisia</taxon>
    </lineage>
</organism>
<dbReference type="RefSeq" id="XP_018071311.1">
    <property type="nucleotide sequence ID" value="XM_018213093.1"/>
</dbReference>
<dbReference type="InParanoid" id="A0A194X9W1"/>
<proteinExistence type="predicted"/>
<reference evidence="1 2" key="1">
    <citation type="submission" date="2015-10" db="EMBL/GenBank/DDBJ databases">
        <title>Full genome of DAOMC 229536 Phialocephala scopiformis, a fungal endophyte of spruce producing the potent anti-insectan compound rugulosin.</title>
        <authorList>
            <consortium name="DOE Joint Genome Institute"/>
            <person name="Walker A.K."/>
            <person name="Frasz S.L."/>
            <person name="Seifert K.A."/>
            <person name="Miller J.D."/>
            <person name="Mondo S.J."/>
            <person name="Labutti K."/>
            <person name="Lipzen A."/>
            <person name="Dockter R."/>
            <person name="Kennedy M."/>
            <person name="Grigoriev I.V."/>
            <person name="Spatafora J.W."/>
        </authorList>
    </citation>
    <scope>NUCLEOTIDE SEQUENCE [LARGE SCALE GENOMIC DNA]</scope>
    <source>
        <strain evidence="1 2">CBS 120377</strain>
    </source>
</reference>